<dbReference type="GO" id="GO:0005829">
    <property type="term" value="C:cytosol"/>
    <property type="evidence" value="ECO:0007669"/>
    <property type="project" value="TreeGrafter"/>
</dbReference>
<proteinExistence type="inferred from homology"/>
<dbReference type="Proteomes" id="UP001205105">
    <property type="component" value="Unassembled WGS sequence"/>
</dbReference>
<evidence type="ECO:0000256" key="2">
    <source>
        <dbReference type="ARBA" id="ARBA00022605"/>
    </source>
</evidence>
<evidence type="ECO:0000256" key="7">
    <source>
        <dbReference type="ARBA" id="ARBA00023141"/>
    </source>
</evidence>
<evidence type="ECO:0000313" key="8">
    <source>
        <dbReference type="EMBL" id="KAI7842376.1"/>
    </source>
</evidence>
<dbReference type="PRINTS" id="PR01100">
    <property type="entry name" value="SHIKIMTKNASE"/>
</dbReference>
<gene>
    <name evidence="8" type="ORF">COHA_004015</name>
</gene>
<dbReference type="Gene3D" id="3.40.50.300">
    <property type="entry name" value="P-loop containing nucleotide triphosphate hydrolases"/>
    <property type="match status" value="1"/>
</dbReference>
<evidence type="ECO:0000256" key="6">
    <source>
        <dbReference type="ARBA" id="ARBA00022840"/>
    </source>
</evidence>
<evidence type="ECO:0000256" key="5">
    <source>
        <dbReference type="ARBA" id="ARBA00022777"/>
    </source>
</evidence>
<evidence type="ECO:0000256" key="3">
    <source>
        <dbReference type="ARBA" id="ARBA00022679"/>
    </source>
</evidence>
<dbReference type="InterPro" id="IPR027417">
    <property type="entry name" value="P-loop_NTPase"/>
</dbReference>
<keyword evidence="7" id="KW-0057">Aromatic amino acid biosynthesis</keyword>
<keyword evidence="9" id="KW-1185">Reference proteome</keyword>
<dbReference type="PANTHER" id="PTHR21087">
    <property type="entry name" value="SHIKIMATE KINASE"/>
    <property type="match status" value="1"/>
</dbReference>
<dbReference type="SUPFAM" id="SSF52540">
    <property type="entry name" value="P-loop containing nucleoside triphosphate hydrolases"/>
    <property type="match status" value="1"/>
</dbReference>
<evidence type="ECO:0000313" key="9">
    <source>
        <dbReference type="Proteomes" id="UP001205105"/>
    </source>
</evidence>
<comment type="caution">
    <text evidence="8">The sequence shown here is derived from an EMBL/GenBank/DDBJ whole genome shotgun (WGS) entry which is preliminary data.</text>
</comment>
<organism evidence="8 9">
    <name type="scientific">Chlorella ohadii</name>
    <dbReference type="NCBI Taxonomy" id="2649997"/>
    <lineage>
        <taxon>Eukaryota</taxon>
        <taxon>Viridiplantae</taxon>
        <taxon>Chlorophyta</taxon>
        <taxon>core chlorophytes</taxon>
        <taxon>Trebouxiophyceae</taxon>
        <taxon>Chlorellales</taxon>
        <taxon>Chlorellaceae</taxon>
        <taxon>Chlorella clade</taxon>
        <taxon>Chlorella</taxon>
    </lineage>
</organism>
<dbReference type="HAMAP" id="MF_00109">
    <property type="entry name" value="Shikimate_kinase"/>
    <property type="match status" value="1"/>
</dbReference>
<keyword evidence="4" id="KW-0547">Nucleotide-binding</keyword>
<dbReference type="GO" id="GO:0005524">
    <property type="term" value="F:ATP binding"/>
    <property type="evidence" value="ECO:0007669"/>
    <property type="project" value="UniProtKB-KW"/>
</dbReference>
<dbReference type="GO" id="GO:0004765">
    <property type="term" value="F:shikimate kinase activity"/>
    <property type="evidence" value="ECO:0007669"/>
    <property type="project" value="TreeGrafter"/>
</dbReference>
<dbReference type="InterPro" id="IPR000623">
    <property type="entry name" value="Shikimate_kinase/TSH1"/>
</dbReference>
<comment type="similarity">
    <text evidence="1">Belongs to the shikimate kinase family.</text>
</comment>
<dbReference type="GO" id="GO:0009073">
    <property type="term" value="P:aromatic amino acid family biosynthetic process"/>
    <property type="evidence" value="ECO:0007669"/>
    <property type="project" value="UniProtKB-KW"/>
</dbReference>
<dbReference type="PANTHER" id="PTHR21087:SF16">
    <property type="entry name" value="SHIKIMATE KINASE 1, CHLOROPLASTIC"/>
    <property type="match status" value="1"/>
</dbReference>
<dbReference type="GO" id="GO:0008652">
    <property type="term" value="P:amino acid biosynthetic process"/>
    <property type="evidence" value="ECO:0007669"/>
    <property type="project" value="UniProtKB-KW"/>
</dbReference>
<accession>A0AAD5H3B7</accession>
<dbReference type="AlphaFoldDB" id="A0AAD5H3B7"/>
<keyword evidence="2" id="KW-0028">Amino-acid biosynthesis</keyword>
<keyword evidence="5" id="KW-0418">Kinase</keyword>
<sequence length="328" mass="35468">MAAPCHARRLQASPAFCSPAASGQRSAAALPRRQLARQALCSWQRQRAVAAAAAPRDFDKDRFEAANKDYAKLTQQIEDTAVEVVEGLQGTSLFLVGMMGSGKSTVGKLVSKALGYCFFDTDTLIESVTNKKVREIFAEDGEDNFREIETQVLAELSPFKNCVIATGGGVPTRAENWGHMQGGITVWLNGQPTLLAHRVVGDGTESRPLLSQSGEQSDAEQQQADAYTAAVARLTALLDERRPLYQDADITVSLEGSGPDADIGAPAMEVAYRVLAAINQRIKDDAEERKRRMEFEIVREDLPASMTVIESPAAAAQAAKEAEDPFLP</sequence>
<name>A0AAD5H3B7_9CHLO</name>
<dbReference type="EMBL" id="JADXDR010000053">
    <property type="protein sequence ID" value="KAI7842376.1"/>
    <property type="molecule type" value="Genomic_DNA"/>
</dbReference>
<evidence type="ECO:0008006" key="10">
    <source>
        <dbReference type="Google" id="ProtNLM"/>
    </source>
</evidence>
<evidence type="ECO:0000256" key="4">
    <source>
        <dbReference type="ARBA" id="ARBA00022741"/>
    </source>
</evidence>
<keyword evidence="3" id="KW-0808">Transferase</keyword>
<dbReference type="InterPro" id="IPR031322">
    <property type="entry name" value="Shikimate/glucono_kinase"/>
</dbReference>
<dbReference type="Pfam" id="PF01202">
    <property type="entry name" value="SKI"/>
    <property type="match status" value="1"/>
</dbReference>
<protein>
    <recommendedName>
        <fullName evidence="10">Shikimate kinase</fullName>
    </recommendedName>
</protein>
<reference evidence="8" key="1">
    <citation type="submission" date="2020-11" db="EMBL/GenBank/DDBJ databases">
        <title>Chlorella ohadii genome sequencing and assembly.</title>
        <authorList>
            <person name="Murik O."/>
            <person name="Treves H."/>
            <person name="Kedem I."/>
            <person name="Shotland Y."/>
            <person name="Kaplan A."/>
        </authorList>
    </citation>
    <scope>NUCLEOTIDE SEQUENCE</scope>
    <source>
        <strain evidence="8">1</strain>
    </source>
</reference>
<evidence type="ECO:0000256" key="1">
    <source>
        <dbReference type="ARBA" id="ARBA00006997"/>
    </source>
</evidence>
<dbReference type="CDD" id="cd00464">
    <property type="entry name" value="SK"/>
    <property type="match status" value="1"/>
</dbReference>
<keyword evidence="6" id="KW-0067">ATP-binding</keyword>